<evidence type="ECO:0000313" key="7">
    <source>
        <dbReference type="Proteomes" id="UP000031760"/>
    </source>
</evidence>
<evidence type="ECO:0000256" key="2">
    <source>
        <dbReference type="ARBA" id="ARBA00013855"/>
    </source>
</evidence>
<reference evidence="6 7" key="1">
    <citation type="journal article" date="2014" name="Proc. Natl. Acad. Sci. U.S.A.">
        <title>Functional characterization of flavobacteria rhodopsins reveals a unique class of light-driven chloride pump in bacteria.</title>
        <authorList>
            <person name="Yoshizawa S."/>
            <person name="Kumagai Y."/>
            <person name="Kim H."/>
            <person name="Ogura Y."/>
            <person name="Hayashi T."/>
            <person name="Iwasaki W."/>
            <person name="DeLong E.F."/>
            <person name="Kogure K."/>
        </authorList>
    </citation>
    <scope>NUCLEOTIDE SEQUENCE [LARGE SCALE GENOMIC DNA]</scope>
    <source>
        <strain evidence="6 7">S1-08</strain>
    </source>
</reference>
<sequence>MQHIINFLIKYRNLLLYLVLFSVAMVFTIQSHEYHRTTFIHSTGNVTGEILETRKDIYEYFDLDQQNQYLSEENARLRMRLLALGDTLLGGESTLIFSDSLPYRVIPSRVIKNAYDKLDNFITLDIGSKRGVEPDMGVITSNGLVGIVDVTSADFSRVISILNSEISLNAQIKGTSTIGSLTWDGTDPYTMSLIDVPRLARVKKGDTIITGQQSTTFPADVQIGVVENAVLTDNGSRYDIQVRLFNDMTDLGYVYVIKKRDKEAIQIIDTLQVNE</sequence>
<proteinExistence type="inferred from homology"/>
<dbReference type="STRING" id="1454201.NMS_1419"/>
<dbReference type="InterPro" id="IPR042175">
    <property type="entry name" value="Cell/Rod_MreC_2"/>
</dbReference>
<dbReference type="Proteomes" id="UP000031760">
    <property type="component" value="Chromosome"/>
</dbReference>
<accession>W8VVG6</accession>
<evidence type="ECO:0000256" key="1">
    <source>
        <dbReference type="ARBA" id="ARBA00009369"/>
    </source>
</evidence>
<dbReference type="EMBL" id="AP014548">
    <property type="protein sequence ID" value="BAO55428.1"/>
    <property type="molecule type" value="Genomic_DNA"/>
</dbReference>
<feature type="domain" description="Rod shape-determining protein MreC beta-barrel core" evidence="5">
    <location>
        <begin position="110"/>
        <end position="258"/>
    </location>
</feature>
<dbReference type="Pfam" id="PF04085">
    <property type="entry name" value="MreC"/>
    <property type="match status" value="1"/>
</dbReference>
<dbReference type="HOGENOM" id="CLU_042663_5_0_10"/>
<organism evidence="6 7">
    <name type="scientific">Nonlabens marinus S1-08</name>
    <dbReference type="NCBI Taxonomy" id="1454201"/>
    <lineage>
        <taxon>Bacteria</taxon>
        <taxon>Pseudomonadati</taxon>
        <taxon>Bacteroidota</taxon>
        <taxon>Flavobacteriia</taxon>
        <taxon>Flavobacteriales</taxon>
        <taxon>Flavobacteriaceae</taxon>
        <taxon>Nonlabens</taxon>
    </lineage>
</organism>
<evidence type="ECO:0000259" key="5">
    <source>
        <dbReference type="Pfam" id="PF04085"/>
    </source>
</evidence>
<keyword evidence="7" id="KW-1185">Reference proteome</keyword>
<name>W8VVG6_9FLAO</name>
<dbReference type="KEGG" id="nmf:NMS_1419"/>
<dbReference type="RefSeq" id="WP_041496038.1">
    <property type="nucleotide sequence ID" value="NZ_AP014548.1"/>
</dbReference>
<dbReference type="GO" id="GO:0008360">
    <property type="term" value="P:regulation of cell shape"/>
    <property type="evidence" value="ECO:0007669"/>
    <property type="project" value="UniProtKB-KW"/>
</dbReference>
<dbReference type="Gene3D" id="2.40.10.350">
    <property type="entry name" value="Rod shape-determining protein MreC, domain 2"/>
    <property type="match status" value="1"/>
</dbReference>
<comment type="similarity">
    <text evidence="1">Belongs to the MreC family.</text>
</comment>
<dbReference type="PANTHER" id="PTHR34138:SF1">
    <property type="entry name" value="CELL SHAPE-DETERMINING PROTEIN MREC"/>
    <property type="match status" value="1"/>
</dbReference>
<evidence type="ECO:0000313" key="6">
    <source>
        <dbReference type="EMBL" id="BAO55428.1"/>
    </source>
</evidence>
<dbReference type="PANTHER" id="PTHR34138">
    <property type="entry name" value="CELL SHAPE-DETERMINING PROTEIN MREC"/>
    <property type="match status" value="1"/>
</dbReference>
<dbReference type="NCBIfam" id="NF010532">
    <property type="entry name" value="PRK13922.9-3"/>
    <property type="match status" value="1"/>
</dbReference>
<keyword evidence="3" id="KW-0133">Cell shape</keyword>
<dbReference type="InterPro" id="IPR055342">
    <property type="entry name" value="MreC_beta-barrel_core"/>
</dbReference>
<gene>
    <name evidence="6" type="ORF">NMS_1419</name>
</gene>
<dbReference type="GO" id="GO:0005886">
    <property type="term" value="C:plasma membrane"/>
    <property type="evidence" value="ECO:0007669"/>
    <property type="project" value="TreeGrafter"/>
</dbReference>
<dbReference type="InterPro" id="IPR007221">
    <property type="entry name" value="MreC"/>
</dbReference>
<dbReference type="OrthoDB" id="9811827at2"/>
<dbReference type="Gene3D" id="2.40.10.340">
    <property type="entry name" value="Rod shape-determining protein MreC, domain 1"/>
    <property type="match status" value="1"/>
</dbReference>
<evidence type="ECO:0000256" key="4">
    <source>
        <dbReference type="ARBA" id="ARBA00032089"/>
    </source>
</evidence>
<protein>
    <recommendedName>
        <fullName evidence="2">Cell shape-determining protein MreC</fullName>
    </recommendedName>
    <alternativeName>
        <fullName evidence="4">Cell shape protein MreC</fullName>
    </alternativeName>
</protein>
<evidence type="ECO:0000256" key="3">
    <source>
        <dbReference type="ARBA" id="ARBA00022960"/>
    </source>
</evidence>
<dbReference type="AlphaFoldDB" id="W8VVG6"/>
<dbReference type="InterPro" id="IPR042177">
    <property type="entry name" value="Cell/Rod_1"/>
</dbReference>